<dbReference type="CDD" id="cd06587">
    <property type="entry name" value="VOC"/>
    <property type="match status" value="1"/>
</dbReference>
<keyword evidence="3" id="KW-1185">Reference proteome</keyword>
<dbReference type="InterPro" id="IPR041581">
    <property type="entry name" value="Glyoxalase_6"/>
</dbReference>
<feature type="domain" description="Glyoxalase-like" evidence="1">
    <location>
        <begin position="10"/>
        <end position="120"/>
    </location>
</feature>
<reference evidence="3" key="1">
    <citation type="journal article" date="2019" name="Int. J. Syst. Evol. Microbiol.">
        <title>The Global Catalogue of Microorganisms (GCM) 10K type strain sequencing project: providing services to taxonomists for standard genome sequencing and annotation.</title>
        <authorList>
            <consortium name="The Broad Institute Genomics Platform"/>
            <consortium name="The Broad Institute Genome Sequencing Center for Infectious Disease"/>
            <person name="Wu L."/>
            <person name="Ma J."/>
        </authorList>
    </citation>
    <scope>NUCLEOTIDE SEQUENCE [LARGE SCALE GENOMIC DNA]</scope>
    <source>
        <strain evidence="3">CGMCC 4.7680</strain>
    </source>
</reference>
<dbReference type="SUPFAM" id="SSF54593">
    <property type="entry name" value="Glyoxalase/Bleomycin resistance protein/Dihydroxybiphenyl dioxygenase"/>
    <property type="match status" value="1"/>
</dbReference>
<protein>
    <submittedName>
        <fullName evidence="2">Glyoxalase</fullName>
    </submittedName>
</protein>
<evidence type="ECO:0000259" key="1">
    <source>
        <dbReference type="Pfam" id="PF18029"/>
    </source>
</evidence>
<dbReference type="Pfam" id="PF18029">
    <property type="entry name" value="Glyoxalase_6"/>
    <property type="match status" value="1"/>
</dbReference>
<dbReference type="EMBL" id="BNAW01000017">
    <property type="protein sequence ID" value="GHG18259.1"/>
    <property type="molecule type" value="Genomic_DNA"/>
</dbReference>
<accession>A0ABQ3KIX8</accession>
<dbReference type="PANTHER" id="PTHR35908:SF1">
    <property type="entry name" value="CONSERVED PROTEIN"/>
    <property type="match status" value="1"/>
</dbReference>
<gene>
    <name evidence="2" type="ORF">GCM10017567_40680</name>
</gene>
<dbReference type="InterPro" id="IPR029068">
    <property type="entry name" value="Glyas_Bleomycin-R_OHBP_Dase"/>
</dbReference>
<dbReference type="Gene3D" id="3.10.180.10">
    <property type="entry name" value="2,3-Dihydroxybiphenyl 1,2-Dioxygenase, domain 1"/>
    <property type="match status" value="1"/>
</dbReference>
<dbReference type="Proteomes" id="UP000649955">
    <property type="component" value="Unassembled WGS sequence"/>
</dbReference>
<evidence type="ECO:0000313" key="2">
    <source>
        <dbReference type="EMBL" id="GHG18259.1"/>
    </source>
</evidence>
<dbReference type="RefSeq" id="WP_191312334.1">
    <property type="nucleotide sequence ID" value="NZ_BNAW01000017.1"/>
</dbReference>
<sequence>MSAVPTLGVVALDCPDPAALAEFYRAVLEWGEPEVVADGHWATLRNPEGGAGIAFQRVPDYRPPAWPSAENPQQLHLDLNVTDLEAAHERVLGLGAKLLDDQPKTFRVYADPVGHPFCLCAC</sequence>
<organism evidence="2 3">
    <name type="scientific">Amycolatopsis bullii</name>
    <dbReference type="NCBI Taxonomy" id="941987"/>
    <lineage>
        <taxon>Bacteria</taxon>
        <taxon>Bacillati</taxon>
        <taxon>Actinomycetota</taxon>
        <taxon>Actinomycetes</taxon>
        <taxon>Pseudonocardiales</taxon>
        <taxon>Pseudonocardiaceae</taxon>
        <taxon>Amycolatopsis</taxon>
    </lineage>
</organism>
<proteinExistence type="predicted"/>
<comment type="caution">
    <text evidence="2">The sequence shown here is derived from an EMBL/GenBank/DDBJ whole genome shotgun (WGS) entry which is preliminary data.</text>
</comment>
<evidence type="ECO:0000313" key="3">
    <source>
        <dbReference type="Proteomes" id="UP000649955"/>
    </source>
</evidence>
<name>A0ABQ3KIX8_9PSEU</name>
<dbReference type="PANTHER" id="PTHR35908">
    <property type="entry name" value="HYPOTHETICAL FUSION PROTEIN"/>
    <property type="match status" value="1"/>
</dbReference>